<dbReference type="Gramene" id="OIW11964">
    <property type="protein sequence ID" value="OIW11964"/>
    <property type="gene ID" value="TanjilG_02171"/>
</dbReference>
<dbReference type="InterPro" id="IPR000530">
    <property type="entry name" value="Ribosomal_eS12"/>
</dbReference>
<evidence type="ECO:0000313" key="12">
    <source>
        <dbReference type="EMBL" id="OIW11964.1"/>
    </source>
</evidence>
<evidence type="ECO:0000259" key="9">
    <source>
        <dbReference type="Pfam" id="PF03468"/>
    </source>
</evidence>
<dbReference type="SUPFAM" id="SSF55315">
    <property type="entry name" value="L30e-like"/>
    <property type="match status" value="1"/>
</dbReference>
<dbReference type="OMA" id="FPNQEAE"/>
<evidence type="ECO:0000256" key="4">
    <source>
        <dbReference type="ARBA" id="ARBA00023158"/>
    </source>
</evidence>
<evidence type="ECO:0000256" key="7">
    <source>
        <dbReference type="SAM" id="Coils"/>
    </source>
</evidence>
<evidence type="ECO:0000259" key="11">
    <source>
        <dbReference type="Pfam" id="PF03470"/>
    </source>
</evidence>
<comment type="similarity">
    <text evidence="1 6">Belongs to the eukaryotic ribosomal protein eS12 family.</text>
</comment>
<dbReference type="GO" id="GO:1990904">
    <property type="term" value="C:ribonucleoprotein complex"/>
    <property type="evidence" value="ECO:0007669"/>
    <property type="project" value="UniProtKB-KW"/>
</dbReference>
<protein>
    <recommendedName>
        <fullName evidence="6">40S ribosomal protein S12</fullName>
    </recommendedName>
</protein>
<keyword evidence="4" id="KW-0943">RNA-mediated gene silencing</keyword>
<dbReference type="Proteomes" id="UP000188354">
    <property type="component" value="Chromosome LG05"/>
</dbReference>
<feature type="coiled-coil region" evidence="7">
    <location>
        <begin position="251"/>
        <end position="490"/>
    </location>
</feature>
<dbReference type="Gene3D" id="3.30.1330.30">
    <property type="match status" value="1"/>
</dbReference>
<evidence type="ECO:0000256" key="5">
    <source>
        <dbReference type="ARBA" id="ARBA00023274"/>
    </source>
</evidence>
<dbReference type="Pfam" id="PF01248">
    <property type="entry name" value="Ribosomal_L7Ae"/>
    <property type="match status" value="1"/>
</dbReference>
<evidence type="ECO:0000256" key="1">
    <source>
        <dbReference type="ARBA" id="ARBA00005824"/>
    </source>
</evidence>
<dbReference type="GO" id="GO:0080188">
    <property type="term" value="P:gene silencing by siRNA-directed DNA methylation"/>
    <property type="evidence" value="ECO:0007669"/>
    <property type="project" value="InterPro"/>
</dbReference>
<keyword evidence="2 6" id="KW-0689">Ribosomal protein</keyword>
<dbReference type="PANTHER" id="PTHR21596:SF3">
    <property type="entry name" value="FACTOR OF DNA METHYLATION 1-RELATED"/>
    <property type="match status" value="1"/>
</dbReference>
<keyword evidence="13" id="KW-1185">Reference proteome</keyword>
<dbReference type="InterPro" id="IPR004038">
    <property type="entry name" value="Ribosomal_eL8/eL30/eS12/Gad45"/>
</dbReference>
<dbReference type="Pfam" id="PF03468">
    <property type="entry name" value="XS"/>
    <property type="match status" value="1"/>
</dbReference>
<evidence type="ECO:0000259" key="8">
    <source>
        <dbReference type="Pfam" id="PF01248"/>
    </source>
</evidence>
<dbReference type="InterPro" id="IPR005381">
    <property type="entry name" value="Znf-XS_domain"/>
</dbReference>
<sequence length="735" mass="83922">MDYSSEEDSDISESEIEDYAQKPYEQIKAGKYKVKSLNGSLRCPFCAGKKKQDYKFKDLYQHASGVGKGSANRSAKQKANHLALAKYMEIDLASEAEETQVPDHLPQAINQPLPQDELYVWPWMGIIVNVQIKSDHSSYWLNEFAKFKPIDAHILLNEGDPVSQSVMHFHNDWNGFMNASEFEKLFETSHHGKKDWNSRKLQADSNIYGWVARKEDYECEGPMGEYLREKGKLRTVTAIVQEASESRNSVVANLAIQIDETNENLNKMQYKYNEKNMSLSRMLEDKDRLHSAFVEESRNMQRRARDEVRRILEEQENLSSELEEKKRKLDSWSRDLNKREVITDQERQKLEEDRKKKDLRNESLQLASKEQKIADENVLKLVEEQKREKEEALQKIIQLEKQLDAKQKLEMEIEELKGKLQVMKHLGDEDDAAVQNKMKEMNDELLEKQENLESMEHINNTLITKERQSNDELQKARKELIEGLNELLNGPRTNIGLKRMGELDNKVFLDACKRKFPLEDAGTKGAVLCSLWQENVKNSAWHPFKVVKVDDKLKEIINEEDEKLHDLKQEWGDEIYSAVVTALKELKEYNASGGDEGAVATEPAAAPASVIPGEPMDILTALQLVLRKSLAYGGLARGLHEAAKVIEKHAAQLCVLAEDCDQPDYVKLVKALCAEHNVSLLTVPSAKTLGEWAGLCKIDSEGKARKVTGCSVVVVKDFGEEHEAYNVVLQHVKSN</sequence>
<dbReference type="Pfam" id="PF03470">
    <property type="entry name" value="zf-XS"/>
    <property type="match status" value="1"/>
</dbReference>
<dbReference type="InterPro" id="IPR005379">
    <property type="entry name" value="FDM1-5/IDN2_XH"/>
</dbReference>
<organism evidence="12 13">
    <name type="scientific">Lupinus angustifolius</name>
    <name type="common">Narrow-leaved blue lupine</name>
    <dbReference type="NCBI Taxonomy" id="3871"/>
    <lineage>
        <taxon>Eukaryota</taxon>
        <taxon>Viridiplantae</taxon>
        <taxon>Streptophyta</taxon>
        <taxon>Embryophyta</taxon>
        <taxon>Tracheophyta</taxon>
        <taxon>Spermatophyta</taxon>
        <taxon>Magnoliopsida</taxon>
        <taxon>eudicotyledons</taxon>
        <taxon>Gunneridae</taxon>
        <taxon>Pentapetalae</taxon>
        <taxon>rosids</taxon>
        <taxon>fabids</taxon>
        <taxon>Fabales</taxon>
        <taxon>Fabaceae</taxon>
        <taxon>Papilionoideae</taxon>
        <taxon>50 kb inversion clade</taxon>
        <taxon>genistoids sensu lato</taxon>
        <taxon>core genistoids</taxon>
        <taxon>Genisteae</taxon>
        <taxon>Lupinus</taxon>
    </lineage>
</organism>
<name>A0A1J7HH49_LUPAN</name>
<keyword evidence="3 7" id="KW-0175">Coiled coil</keyword>
<keyword evidence="5 6" id="KW-0687">Ribonucleoprotein</keyword>
<feature type="domain" description="XS" evidence="9">
    <location>
        <begin position="116"/>
        <end position="218"/>
    </location>
</feature>
<dbReference type="PROSITE" id="PS01189">
    <property type="entry name" value="RIBOSOMAL_S12E"/>
    <property type="match status" value="1"/>
</dbReference>
<gene>
    <name evidence="12" type="ORF">TanjilG_02171</name>
</gene>
<evidence type="ECO:0000259" key="10">
    <source>
        <dbReference type="Pfam" id="PF03469"/>
    </source>
</evidence>
<dbReference type="GO" id="GO:0005840">
    <property type="term" value="C:ribosome"/>
    <property type="evidence" value="ECO:0007669"/>
    <property type="project" value="UniProtKB-KW"/>
</dbReference>
<dbReference type="InterPro" id="IPR047860">
    <property type="entry name" value="Ribosomal_eS12_CS"/>
</dbReference>
<proteinExistence type="inferred from homology"/>
<feature type="domain" description="Zinc finger-XS" evidence="11">
    <location>
        <begin position="43"/>
        <end position="85"/>
    </location>
</feature>
<dbReference type="AlphaFoldDB" id="A0A1J7HH49"/>
<dbReference type="EMBL" id="CM007365">
    <property type="protein sequence ID" value="OIW11964.1"/>
    <property type="molecule type" value="Genomic_DNA"/>
</dbReference>
<dbReference type="InterPro" id="IPR038588">
    <property type="entry name" value="XS_domain_sf"/>
</dbReference>
<dbReference type="GO" id="GO:0006412">
    <property type="term" value="P:translation"/>
    <property type="evidence" value="ECO:0007669"/>
    <property type="project" value="InterPro"/>
</dbReference>
<dbReference type="PRINTS" id="PR00972">
    <property type="entry name" value="RIBSOMALS12E"/>
</dbReference>
<accession>A0A1J7HH49</accession>
<dbReference type="Gene3D" id="3.30.70.2890">
    <property type="entry name" value="XS domain"/>
    <property type="match status" value="1"/>
</dbReference>
<dbReference type="GO" id="GO:0003735">
    <property type="term" value="F:structural constituent of ribosome"/>
    <property type="evidence" value="ECO:0007669"/>
    <property type="project" value="InterPro"/>
</dbReference>
<dbReference type="InterPro" id="IPR045177">
    <property type="entry name" value="FDM1-5/IDN2"/>
</dbReference>
<evidence type="ECO:0000256" key="3">
    <source>
        <dbReference type="ARBA" id="ARBA00023054"/>
    </source>
</evidence>
<feature type="domain" description="Ribosomal protein eL8/eL30/eS12/Gadd45" evidence="8">
    <location>
        <begin position="621"/>
        <end position="714"/>
    </location>
</feature>
<dbReference type="FunFam" id="3.30.1330.30:FF:000013">
    <property type="entry name" value="40S ribosomal protein S12"/>
    <property type="match status" value="1"/>
</dbReference>
<dbReference type="InterPro" id="IPR005380">
    <property type="entry name" value="XS_domain"/>
</dbReference>
<reference evidence="12 13" key="1">
    <citation type="journal article" date="2017" name="Plant Biotechnol. J.">
        <title>A comprehensive draft genome sequence for lupin (Lupinus angustifolius), an emerging health food: insights into plant-microbe interactions and legume evolution.</title>
        <authorList>
            <person name="Hane J.K."/>
            <person name="Ming Y."/>
            <person name="Kamphuis L.G."/>
            <person name="Nelson M.N."/>
            <person name="Garg G."/>
            <person name="Atkins C.A."/>
            <person name="Bayer P.E."/>
            <person name="Bravo A."/>
            <person name="Bringans S."/>
            <person name="Cannon S."/>
            <person name="Edwards D."/>
            <person name="Foley R."/>
            <person name="Gao L.L."/>
            <person name="Harrison M.J."/>
            <person name="Huang W."/>
            <person name="Hurgobin B."/>
            <person name="Li S."/>
            <person name="Liu C.W."/>
            <person name="McGrath A."/>
            <person name="Morahan G."/>
            <person name="Murray J."/>
            <person name="Weller J."/>
            <person name="Jian J."/>
            <person name="Singh K.B."/>
        </authorList>
    </citation>
    <scope>NUCLEOTIDE SEQUENCE [LARGE SCALE GENOMIC DNA]</scope>
    <source>
        <strain evidence="13">cv. Tanjil</strain>
        <tissue evidence="12">Whole plant</tissue>
    </source>
</reference>
<dbReference type="InterPro" id="IPR029064">
    <property type="entry name" value="Ribosomal_eL30-like_sf"/>
</dbReference>
<evidence type="ECO:0000256" key="2">
    <source>
        <dbReference type="ARBA" id="ARBA00022980"/>
    </source>
</evidence>
<evidence type="ECO:0000256" key="6">
    <source>
        <dbReference type="RuleBase" id="RU000670"/>
    </source>
</evidence>
<feature type="domain" description="Factor of DNA methylation 1-5/IDN2" evidence="10">
    <location>
        <begin position="498"/>
        <end position="594"/>
    </location>
</feature>
<dbReference type="PANTHER" id="PTHR21596">
    <property type="entry name" value="RIBONUCLEASE P SUBUNIT P38"/>
    <property type="match status" value="1"/>
</dbReference>
<dbReference type="STRING" id="3871.A0A1J7HH49"/>
<dbReference type="Pfam" id="PF03469">
    <property type="entry name" value="XH"/>
    <property type="match status" value="1"/>
</dbReference>
<evidence type="ECO:0000313" key="13">
    <source>
        <dbReference type="Proteomes" id="UP000188354"/>
    </source>
</evidence>